<dbReference type="SUPFAM" id="SSF48498">
    <property type="entry name" value="Tetracyclin repressor-like, C-terminal domain"/>
    <property type="match status" value="1"/>
</dbReference>
<gene>
    <name evidence="6" type="ORF">OG398_02890</name>
</gene>
<dbReference type="SUPFAM" id="SSF46689">
    <property type="entry name" value="Homeodomain-like"/>
    <property type="match status" value="1"/>
</dbReference>
<accession>A0AAU2VIH5</accession>
<dbReference type="Gene3D" id="1.10.357.10">
    <property type="entry name" value="Tetracycline Repressor, domain 2"/>
    <property type="match status" value="1"/>
</dbReference>
<sequence length="199" mass="21642">MEEPKEPIRRGRGRRPAAQVRQAVLEAAGATLFEAGLAEITFEKVAARAGASKMTLYKWWPSPGALAFEAYFTAVEDTLAFADTGDIERDLTAQLHAFVGLLTEPPAGPVIAQLVGAAQTDPALAAALATHYTHPRRQLAVERLTRAQRLNQIHAEVDPQVVVDQLWGACYHRLLLPDEALDTAFADALIRNLLRGIQG</sequence>
<dbReference type="AlphaFoldDB" id="A0AAU2VIH5"/>
<dbReference type="InterPro" id="IPR001647">
    <property type="entry name" value="HTH_TetR"/>
</dbReference>
<dbReference type="EMBL" id="CP108313">
    <property type="protein sequence ID" value="WTW67299.1"/>
    <property type="molecule type" value="Genomic_DNA"/>
</dbReference>
<dbReference type="GO" id="GO:0000976">
    <property type="term" value="F:transcription cis-regulatory region binding"/>
    <property type="evidence" value="ECO:0007669"/>
    <property type="project" value="TreeGrafter"/>
</dbReference>
<feature type="DNA-binding region" description="H-T-H motif" evidence="4">
    <location>
        <begin position="41"/>
        <end position="60"/>
    </location>
</feature>
<keyword evidence="3" id="KW-0804">Transcription</keyword>
<keyword evidence="1" id="KW-0805">Transcription regulation</keyword>
<protein>
    <submittedName>
        <fullName evidence="6">TetR/AcrR family transcriptional regulator C-terminal ligand-binding domain-containing protein</fullName>
    </submittedName>
</protein>
<dbReference type="Gene3D" id="1.10.10.60">
    <property type="entry name" value="Homeodomain-like"/>
    <property type="match status" value="1"/>
</dbReference>
<dbReference type="PANTHER" id="PTHR30055:SF148">
    <property type="entry name" value="TETR-FAMILY TRANSCRIPTIONAL REGULATOR"/>
    <property type="match status" value="1"/>
</dbReference>
<dbReference type="GO" id="GO:0003700">
    <property type="term" value="F:DNA-binding transcription factor activity"/>
    <property type="evidence" value="ECO:0007669"/>
    <property type="project" value="TreeGrafter"/>
</dbReference>
<feature type="domain" description="HTH tetR-type" evidence="5">
    <location>
        <begin position="18"/>
        <end position="78"/>
    </location>
</feature>
<dbReference type="Pfam" id="PF00440">
    <property type="entry name" value="TetR_N"/>
    <property type="match status" value="1"/>
</dbReference>
<dbReference type="InterPro" id="IPR011075">
    <property type="entry name" value="TetR_C"/>
</dbReference>
<reference evidence="6" key="1">
    <citation type="submission" date="2022-10" db="EMBL/GenBank/DDBJ databases">
        <title>The complete genomes of actinobacterial strains from the NBC collection.</title>
        <authorList>
            <person name="Joergensen T.S."/>
            <person name="Alvarez Arevalo M."/>
            <person name="Sterndorff E.B."/>
            <person name="Faurdal D."/>
            <person name="Vuksanovic O."/>
            <person name="Mourched A.-S."/>
            <person name="Charusanti P."/>
            <person name="Shaw S."/>
            <person name="Blin K."/>
            <person name="Weber T."/>
        </authorList>
    </citation>
    <scope>NUCLEOTIDE SEQUENCE</scope>
    <source>
        <strain evidence="6">NBC_00008</strain>
    </source>
</reference>
<dbReference type="InterPro" id="IPR009057">
    <property type="entry name" value="Homeodomain-like_sf"/>
</dbReference>
<dbReference type="InterPro" id="IPR050109">
    <property type="entry name" value="HTH-type_TetR-like_transc_reg"/>
</dbReference>
<evidence type="ECO:0000313" key="6">
    <source>
        <dbReference type="EMBL" id="WTW67299.1"/>
    </source>
</evidence>
<dbReference type="InterPro" id="IPR036271">
    <property type="entry name" value="Tet_transcr_reg_TetR-rel_C_sf"/>
</dbReference>
<evidence type="ECO:0000256" key="1">
    <source>
        <dbReference type="ARBA" id="ARBA00023015"/>
    </source>
</evidence>
<evidence type="ECO:0000259" key="5">
    <source>
        <dbReference type="PROSITE" id="PS50977"/>
    </source>
</evidence>
<name>A0AAU2VIH5_9ACTN</name>
<evidence type="ECO:0000256" key="4">
    <source>
        <dbReference type="PROSITE-ProRule" id="PRU00335"/>
    </source>
</evidence>
<dbReference type="PANTHER" id="PTHR30055">
    <property type="entry name" value="HTH-TYPE TRANSCRIPTIONAL REGULATOR RUTR"/>
    <property type="match status" value="1"/>
</dbReference>
<dbReference type="Pfam" id="PF16859">
    <property type="entry name" value="TetR_C_11"/>
    <property type="match status" value="1"/>
</dbReference>
<proteinExistence type="predicted"/>
<organism evidence="6">
    <name type="scientific">Streptomyces sp. NBC_00008</name>
    <dbReference type="NCBI Taxonomy" id="2903610"/>
    <lineage>
        <taxon>Bacteria</taxon>
        <taxon>Bacillati</taxon>
        <taxon>Actinomycetota</taxon>
        <taxon>Actinomycetes</taxon>
        <taxon>Kitasatosporales</taxon>
        <taxon>Streptomycetaceae</taxon>
        <taxon>Streptomyces</taxon>
    </lineage>
</organism>
<evidence type="ECO:0000256" key="2">
    <source>
        <dbReference type="ARBA" id="ARBA00023125"/>
    </source>
</evidence>
<keyword evidence="2 4" id="KW-0238">DNA-binding</keyword>
<evidence type="ECO:0000256" key="3">
    <source>
        <dbReference type="ARBA" id="ARBA00023163"/>
    </source>
</evidence>
<dbReference type="PROSITE" id="PS50977">
    <property type="entry name" value="HTH_TETR_2"/>
    <property type="match status" value="1"/>
</dbReference>